<keyword evidence="3" id="KW-1185">Reference proteome</keyword>
<evidence type="ECO:0000256" key="1">
    <source>
        <dbReference type="SAM" id="SignalP"/>
    </source>
</evidence>
<protein>
    <recommendedName>
        <fullName evidence="4">Lysozyme inhibitor LprI N-terminal domain-containing protein</fullName>
    </recommendedName>
</protein>
<dbReference type="EMBL" id="QYYG01000002">
    <property type="protein sequence ID" value="RJF56034.1"/>
    <property type="molecule type" value="Genomic_DNA"/>
</dbReference>
<evidence type="ECO:0000313" key="3">
    <source>
        <dbReference type="Proteomes" id="UP000284338"/>
    </source>
</evidence>
<accession>A0AA92X3X8</accession>
<dbReference type="GO" id="GO:0005576">
    <property type="term" value="C:extracellular region"/>
    <property type="evidence" value="ECO:0007669"/>
    <property type="project" value="TreeGrafter"/>
</dbReference>
<proteinExistence type="predicted"/>
<reference evidence="2 3" key="1">
    <citation type="submission" date="2018-09" db="EMBL/GenBank/DDBJ databases">
        <title>Draft genome of a novel serratia sp. strain with antifungal activity.</title>
        <authorList>
            <person name="Dichmann S.I."/>
            <person name="Park B.P."/>
            <person name="Pathiraja D."/>
            <person name="Choi I.-G."/>
            <person name="Stougaard P."/>
            <person name="Hennessy R.C."/>
        </authorList>
    </citation>
    <scope>NUCLEOTIDE SEQUENCE [LARGE SCALE GENOMIC DNA]</scope>
    <source>
        <strain evidence="2 3">S40</strain>
    </source>
</reference>
<dbReference type="PANTHER" id="PTHR37549">
    <property type="entry name" value="LIPOPROTEIN LPRI"/>
    <property type="match status" value="1"/>
</dbReference>
<organism evidence="2 3">
    <name type="scientific">Serratia inhibens</name>
    <dbReference type="NCBI Taxonomy" id="2338073"/>
    <lineage>
        <taxon>Bacteria</taxon>
        <taxon>Pseudomonadati</taxon>
        <taxon>Pseudomonadota</taxon>
        <taxon>Gammaproteobacteria</taxon>
        <taxon>Enterobacterales</taxon>
        <taxon>Yersiniaceae</taxon>
        <taxon>Serratia</taxon>
    </lineage>
</organism>
<dbReference type="PANTHER" id="PTHR37549:SF1">
    <property type="entry name" value="LIPOPROTEIN LPRI"/>
    <property type="match status" value="1"/>
</dbReference>
<dbReference type="InterPro" id="IPR052755">
    <property type="entry name" value="Lysozyme_Inhibitor_LprI"/>
</dbReference>
<feature type="signal peptide" evidence="1">
    <location>
        <begin position="1"/>
        <end position="22"/>
    </location>
</feature>
<feature type="chain" id="PRO_5041671959" description="Lysozyme inhibitor LprI N-terminal domain-containing protein" evidence="1">
    <location>
        <begin position="23"/>
        <end position="218"/>
    </location>
</feature>
<dbReference type="Proteomes" id="UP000284338">
    <property type="component" value="Unassembled WGS sequence"/>
</dbReference>
<sequence>MNYPLGFGLALLTLSVSSFAFAQEEPSFDCAKARTHVEKVLCSGGNSGMGDLDNTMANLYKAVSQSPGVDVVALKTSQQAWLAKRNKCKGSDDKVASCLYDSYRARYIELSASYDHQHLTGIFSNKSGFIDSVLFPDGKLAVNIATDVGEPSYDSCSVTFVAPLKGASVQHTFTAEETGGDEKCTVNMNVTGSQINVSSAGCRAFCGNSASFDGTYKK</sequence>
<evidence type="ECO:0008006" key="4">
    <source>
        <dbReference type="Google" id="ProtNLM"/>
    </source>
</evidence>
<gene>
    <name evidence="2" type="ORF">D4100_10525</name>
</gene>
<comment type="caution">
    <text evidence="2">The sequence shown here is derived from an EMBL/GenBank/DDBJ whole genome shotgun (WGS) entry which is preliminary data.</text>
</comment>
<name>A0AA92X3X8_9GAMM</name>
<evidence type="ECO:0000313" key="2">
    <source>
        <dbReference type="EMBL" id="RJF56034.1"/>
    </source>
</evidence>
<dbReference type="RefSeq" id="WP_006319320.1">
    <property type="nucleotide sequence ID" value="NZ_QYYG01000002.1"/>
</dbReference>
<dbReference type="AlphaFoldDB" id="A0AA92X3X8"/>
<keyword evidence="1" id="KW-0732">Signal</keyword>